<dbReference type="PANTHER" id="PTHR30203">
    <property type="entry name" value="OUTER MEMBRANE CATION EFFLUX PROTEIN"/>
    <property type="match status" value="1"/>
</dbReference>
<dbReference type="STRING" id="1227077.SAMN04515668_3679"/>
<dbReference type="AlphaFoldDB" id="A0A1I6AHC2"/>
<name>A0A1I6AHC2_HYMAR</name>
<organism evidence="2 3">
    <name type="scientific">Hymenobacter arizonensis</name>
    <name type="common">Siccationidurans arizonensis</name>
    <dbReference type="NCBI Taxonomy" id="1227077"/>
    <lineage>
        <taxon>Bacteria</taxon>
        <taxon>Pseudomonadati</taxon>
        <taxon>Bacteroidota</taxon>
        <taxon>Cytophagia</taxon>
        <taxon>Cytophagales</taxon>
        <taxon>Hymenobacteraceae</taxon>
        <taxon>Hymenobacter</taxon>
    </lineage>
</organism>
<dbReference type="EMBL" id="FOXS01000005">
    <property type="protein sequence ID" value="SFQ68051.1"/>
    <property type="molecule type" value="Genomic_DNA"/>
</dbReference>
<protein>
    <submittedName>
        <fullName evidence="2">Outer membrane protein TolC</fullName>
    </submittedName>
</protein>
<proteinExistence type="inferred from homology"/>
<evidence type="ECO:0000256" key="1">
    <source>
        <dbReference type="ARBA" id="ARBA00007613"/>
    </source>
</evidence>
<dbReference type="Gene3D" id="1.20.1600.10">
    <property type="entry name" value="Outer membrane efflux proteins (OEP)"/>
    <property type="match status" value="1"/>
</dbReference>
<keyword evidence="3" id="KW-1185">Reference proteome</keyword>
<dbReference type="OrthoDB" id="1522622at2"/>
<accession>A0A1I6AHC2</accession>
<evidence type="ECO:0000313" key="3">
    <source>
        <dbReference type="Proteomes" id="UP000199029"/>
    </source>
</evidence>
<dbReference type="Pfam" id="PF02321">
    <property type="entry name" value="OEP"/>
    <property type="match status" value="1"/>
</dbReference>
<reference evidence="3" key="1">
    <citation type="submission" date="2016-10" db="EMBL/GenBank/DDBJ databases">
        <authorList>
            <person name="Varghese N."/>
            <person name="Submissions S."/>
        </authorList>
    </citation>
    <scope>NUCLEOTIDE SEQUENCE [LARGE SCALE GENOMIC DNA]</scope>
    <source>
        <strain evidence="3">OR362-8,ATCC BAA-1266,JCM 13504</strain>
    </source>
</reference>
<evidence type="ECO:0000313" key="2">
    <source>
        <dbReference type="EMBL" id="SFQ68051.1"/>
    </source>
</evidence>
<gene>
    <name evidence="2" type="ORF">SAMN04515668_3679</name>
</gene>
<sequence>MTANKQAKWHVRISCNRQAPPLCRRGAVPGRGRGVRRNVWAALLFLLTFPAAAQQPTIIRLDSAETQALRQHPRLRQSAQEIEEQRALKRGSFSPTNPDFLFSAPNGNRWAPGVVQTIDFPTVYRQQARNAQAGIALAERGLDVNRATVRRDVRLAYLNLQVAEAQVRQLTYQDSLFRVLQATTERLFAAGEVTSLQRISTAAEARQVNNQLTQATVDRRSAQRRLGLLLGRPNADLTTGTDLRQTGIELAQTGTELLGSLPILDSAAVAGSPTLAYYAQNVTLSQSGISLVRARRTPALTLGYQNQGEADSPYRYRLQFGVSVPLYFWTYRSQLQAATARAGAAQAQAQVQQLELGTQYQQALADTRKFATSLTYYEQTGLPQSTAIISQSQRLFRAGEISYLALIQSLNQAFTIQNTYLTTIRDYRQAIVELNYLRGQ</sequence>
<dbReference type="Proteomes" id="UP000199029">
    <property type="component" value="Unassembled WGS sequence"/>
</dbReference>
<dbReference type="GO" id="GO:0015562">
    <property type="term" value="F:efflux transmembrane transporter activity"/>
    <property type="evidence" value="ECO:0007669"/>
    <property type="project" value="InterPro"/>
</dbReference>
<dbReference type="PANTHER" id="PTHR30203:SF24">
    <property type="entry name" value="BLR4935 PROTEIN"/>
    <property type="match status" value="1"/>
</dbReference>
<dbReference type="InterPro" id="IPR010131">
    <property type="entry name" value="MdtP/NodT-like"/>
</dbReference>
<dbReference type="SUPFAM" id="SSF56954">
    <property type="entry name" value="Outer membrane efflux proteins (OEP)"/>
    <property type="match status" value="1"/>
</dbReference>
<comment type="similarity">
    <text evidence="1">Belongs to the outer membrane factor (OMF) (TC 1.B.17) family.</text>
</comment>
<dbReference type="InterPro" id="IPR003423">
    <property type="entry name" value="OMP_efflux"/>
</dbReference>